<feature type="transmembrane region" description="Helical" evidence="2">
    <location>
        <begin position="93"/>
        <end position="114"/>
    </location>
</feature>
<evidence type="ECO:0000256" key="2">
    <source>
        <dbReference type="SAM" id="Phobius"/>
    </source>
</evidence>
<keyword evidence="2" id="KW-0472">Membrane</keyword>
<dbReference type="VEuPathDB" id="FungiDB:RhiirFUN_009939"/>
<keyword evidence="2" id="KW-0812">Transmembrane</keyword>
<evidence type="ECO:0000256" key="1">
    <source>
        <dbReference type="SAM" id="MobiDB-lite"/>
    </source>
</evidence>
<gene>
    <name evidence="3" type="ORF">CHRIB12_LOCUS7674</name>
</gene>
<name>A0A915Z3J5_9GLOM</name>
<accession>A0A915Z3J5</accession>
<comment type="caution">
    <text evidence="3">The sequence shown here is derived from an EMBL/GenBank/DDBJ whole genome shotgun (WGS) entry which is preliminary data.</text>
</comment>
<sequence length="124" mass="14633">MYLLSVKNDSQLRNGRSSTEPLLSSDESNKEHNEDDTEIKVDLPSISTELQREPIVKWEVGHINVTDRFRQYQKEIINKTEMKGLKYDNIYELLYSFVIDYCPLLAMTISFLVYNSRMKISYKK</sequence>
<feature type="compositionally biased region" description="Basic and acidic residues" evidence="1">
    <location>
        <begin position="27"/>
        <end position="37"/>
    </location>
</feature>
<dbReference type="OrthoDB" id="2448681at2759"/>
<reference evidence="3" key="1">
    <citation type="submission" date="2020-05" db="EMBL/GenBank/DDBJ databases">
        <authorList>
            <person name="Rincon C."/>
            <person name="Sanders R I."/>
            <person name="Robbins C."/>
            <person name="Chaturvedi A."/>
        </authorList>
    </citation>
    <scope>NUCLEOTIDE SEQUENCE</scope>
    <source>
        <strain evidence="3">CHB12</strain>
    </source>
</reference>
<keyword evidence="2" id="KW-1133">Transmembrane helix</keyword>
<evidence type="ECO:0000313" key="4">
    <source>
        <dbReference type="Proteomes" id="UP000684084"/>
    </source>
</evidence>
<dbReference type="AlphaFoldDB" id="A0A915Z3J5"/>
<dbReference type="Proteomes" id="UP000684084">
    <property type="component" value="Unassembled WGS sequence"/>
</dbReference>
<feature type="compositionally biased region" description="Polar residues" evidence="1">
    <location>
        <begin position="7"/>
        <end position="26"/>
    </location>
</feature>
<dbReference type="EMBL" id="CAGKOT010000013">
    <property type="protein sequence ID" value="CAB5359197.1"/>
    <property type="molecule type" value="Genomic_DNA"/>
</dbReference>
<protein>
    <submittedName>
        <fullName evidence="3">Uncharacterized protein</fullName>
    </submittedName>
</protein>
<proteinExistence type="predicted"/>
<organism evidence="3 4">
    <name type="scientific">Rhizophagus irregularis</name>
    <dbReference type="NCBI Taxonomy" id="588596"/>
    <lineage>
        <taxon>Eukaryota</taxon>
        <taxon>Fungi</taxon>
        <taxon>Fungi incertae sedis</taxon>
        <taxon>Mucoromycota</taxon>
        <taxon>Glomeromycotina</taxon>
        <taxon>Glomeromycetes</taxon>
        <taxon>Glomerales</taxon>
        <taxon>Glomeraceae</taxon>
        <taxon>Rhizophagus</taxon>
    </lineage>
</organism>
<feature type="region of interest" description="Disordered" evidence="1">
    <location>
        <begin position="1"/>
        <end position="37"/>
    </location>
</feature>
<evidence type="ECO:0000313" key="3">
    <source>
        <dbReference type="EMBL" id="CAB5359197.1"/>
    </source>
</evidence>